<keyword evidence="2" id="KW-1185">Reference proteome</keyword>
<organism evidence="1 2">
    <name type="scientific">Caerostris darwini</name>
    <dbReference type="NCBI Taxonomy" id="1538125"/>
    <lineage>
        <taxon>Eukaryota</taxon>
        <taxon>Metazoa</taxon>
        <taxon>Ecdysozoa</taxon>
        <taxon>Arthropoda</taxon>
        <taxon>Chelicerata</taxon>
        <taxon>Arachnida</taxon>
        <taxon>Araneae</taxon>
        <taxon>Araneomorphae</taxon>
        <taxon>Entelegynae</taxon>
        <taxon>Araneoidea</taxon>
        <taxon>Araneidae</taxon>
        <taxon>Caerostris</taxon>
    </lineage>
</organism>
<evidence type="ECO:0000313" key="1">
    <source>
        <dbReference type="EMBL" id="GIY56722.1"/>
    </source>
</evidence>
<dbReference type="EMBL" id="BPLQ01011219">
    <property type="protein sequence ID" value="GIY56722.1"/>
    <property type="molecule type" value="Genomic_DNA"/>
</dbReference>
<proteinExistence type="predicted"/>
<reference evidence="1 2" key="1">
    <citation type="submission" date="2021-06" db="EMBL/GenBank/DDBJ databases">
        <title>Caerostris darwini draft genome.</title>
        <authorList>
            <person name="Kono N."/>
            <person name="Arakawa K."/>
        </authorList>
    </citation>
    <scope>NUCLEOTIDE SEQUENCE [LARGE SCALE GENOMIC DNA]</scope>
</reference>
<protein>
    <submittedName>
        <fullName evidence="1">Uncharacterized protein</fullName>
    </submittedName>
</protein>
<comment type="caution">
    <text evidence="1">The sequence shown here is derived from an EMBL/GenBank/DDBJ whole genome shotgun (WGS) entry which is preliminary data.</text>
</comment>
<name>A0AAV4UFW4_9ARAC</name>
<accession>A0AAV4UFW4</accession>
<sequence>MSQRRNIFSPVIRSEREDERGLPKGRSINLDFSEKGNQNVWWAHPSYHAGHISTRGTFHIKGLRARPRVVCHLRQQTSPSSFCSSLVVYIYMDGNKIDVTFWIDCRQSSKSNFGQGPVIVHSSVNRRHQRKVEIDLQGSDRR</sequence>
<evidence type="ECO:0000313" key="2">
    <source>
        <dbReference type="Proteomes" id="UP001054837"/>
    </source>
</evidence>
<dbReference type="Proteomes" id="UP001054837">
    <property type="component" value="Unassembled WGS sequence"/>
</dbReference>
<dbReference type="AlphaFoldDB" id="A0AAV4UFW4"/>
<gene>
    <name evidence="1" type="ORF">CDAR_184381</name>
</gene>